<evidence type="ECO:0000313" key="3">
    <source>
        <dbReference type="Proteomes" id="UP001634393"/>
    </source>
</evidence>
<feature type="domain" description="NADH-ubiquinone oxidoreductase 21kDa subunit N-terminal" evidence="1">
    <location>
        <begin position="7"/>
        <end position="34"/>
    </location>
</feature>
<dbReference type="EMBL" id="JBJXBP010000003">
    <property type="protein sequence ID" value="KAL3838735.1"/>
    <property type="molecule type" value="Genomic_DNA"/>
</dbReference>
<dbReference type="Pfam" id="PF10785">
    <property type="entry name" value="NADH-u_ox-rdase"/>
    <property type="match status" value="1"/>
</dbReference>
<protein>
    <recommendedName>
        <fullName evidence="1">NADH-ubiquinone oxidoreductase 21kDa subunit N-terminal domain-containing protein</fullName>
    </recommendedName>
</protein>
<keyword evidence="3" id="KW-1185">Reference proteome</keyword>
<evidence type="ECO:0000313" key="2">
    <source>
        <dbReference type="EMBL" id="KAL3838735.1"/>
    </source>
</evidence>
<organism evidence="2 3">
    <name type="scientific">Penstemon smallii</name>
    <dbReference type="NCBI Taxonomy" id="265156"/>
    <lineage>
        <taxon>Eukaryota</taxon>
        <taxon>Viridiplantae</taxon>
        <taxon>Streptophyta</taxon>
        <taxon>Embryophyta</taxon>
        <taxon>Tracheophyta</taxon>
        <taxon>Spermatophyta</taxon>
        <taxon>Magnoliopsida</taxon>
        <taxon>eudicotyledons</taxon>
        <taxon>Gunneridae</taxon>
        <taxon>Pentapetalae</taxon>
        <taxon>asterids</taxon>
        <taxon>lamiids</taxon>
        <taxon>Lamiales</taxon>
        <taxon>Plantaginaceae</taxon>
        <taxon>Cheloneae</taxon>
        <taxon>Penstemon</taxon>
    </lineage>
</organism>
<reference evidence="2 3" key="1">
    <citation type="submission" date="2024-12" db="EMBL/GenBank/DDBJ databases">
        <title>The unique morphological basis and parallel evolutionary history of personate flowers in Penstemon.</title>
        <authorList>
            <person name="Depatie T.H."/>
            <person name="Wessinger C.A."/>
        </authorList>
    </citation>
    <scope>NUCLEOTIDE SEQUENCE [LARGE SCALE GENOMIC DNA]</scope>
    <source>
        <strain evidence="2">WTNN_2</strain>
        <tissue evidence="2">Leaf</tissue>
    </source>
</reference>
<name>A0ABD3TR53_9LAMI</name>
<evidence type="ECO:0000259" key="1">
    <source>
        <dbReference type="Pfam" id="PF10785"/>
    </source>
</evidence>
<accession>A0ABD3TR53</accession>
<comment type="caution">
    <text evidence="2">The sequence shown here is derived from an EMBL/GenBank/DDBJ whole genome shotgun (WGS) entry which is preliminary data.</text>
</comment>
<dbReference type="AlphaFoldDB" id="A0ABD3TR53"/>
<dbReference type="Proteomes" id="UP001634393">
    <property type="component" value="Unassembled WGS sequence"/>
</dbReference>
<proteinExistence type="predicted"/>
<dbReference type="InterPro" id="IPR019721">
    <property type="entry name" value="NADH-UbQ_OxRdtase_su21_N"/>
</dbReference>
<gene>
    <name evidence="2" type="ORF">ACJIZ3_023326</name>
</gene>
<sequence>MALNMKPDFPVIDPKPGFRKTVANFNLEDYILRIGDGWRVRLSCGFLLRLRDFFSQAQRVFPQ</sequence>